<dbReference type="InterPro" id="IPR013604">
    <property type="entry name" value="7TM_chemorcpt"/>
</dbReference>
<feature type="transmembrane region" description="Helical" evidence="8">
    <location>
        <begin position="416"/>
        <end position="439"/>
    </location>
</feature>
<dbReference type="GO" id="GO:0005886">
    <property type="term" value="C:plasma membrane"/>
    <property type="evidence" value="ECO:0007669"/>
    <property type="project" value="UniProtKB-SubCell"/>
</dbReference>
<feature type="transmembrane region" description="Helical" evidence="8">
    <location>
        <begin position="247"/>
        <end position="270"/>
    </location>
</feature>
<dbReference type="GO" id="GO:0030425">
    <property type="term" value="C:dendrite"/>
    <property type="evidence" value="ECO:0007669"/>
    <property type="project" value="TreeGrafter"/>
</dbReference>
<keyword evidence="2 8" id="KW-1003">Cell membrane</keyword>
<evidence type="ECO:0000256" key="6">
    <source>
        <dbReference type="ARBA" id="ARBA00023170"/>
    </source>
</evidence>
<dbReference type="GO" id="GO:0030424">
    <property type="term" value="C:axon"/>
    <property type="evidence" value="ECO:0007669"/>
    <property type="project" value="TreeGrafter"/>
</dbReference>
<dbReference type="EnsemblMetazoa" id="AMIN010673-RA">
    <property type="protein sequence ID" value="AMIN010673-PA"/>
    <property type="gene ID" value="AMIN010673"/>
</dbReference>
<feature type="transmembrane region" description="Helical" evidence="8">
    <location>
        <begin position="496"/>
        <end position="523"/>
    </location>
</feature>
<dbReference type="PANTHER" id="PTHR21143:SF133">
    <property type="entry name" value="GUSTATORY AND PHEROMONE RECEPTOR 32A-RELATED"/>
    <property type="match status" value="1"/>
</dbReference>
<feature type="transmembrane region" description="Helical" evidence="8">
    <location>
        <begin position="535"/>
        <end position="553"/>
    </location>
</feature>
<evidence type="ECO:0000256" key="4">
    <source>
        <dbReference type="ARBA" id="ARBA00022989"/>
    </source>
</evidence>
<evidence type="ECO:0000256" key="5">
    <source>
        <dbReference type="ARBA" id="ARBA00023136"/>
    </source>
</evidence>
<evidence type="ECO:0000256" key="3">
    <source>
        <dbReference type="ARBA" id="ARBA00022692"/>
    </source>
</evidence>
<evidence type="ECO:0000256" key="7">
    <source>
        <dbReference type="ARBA" id="ARBA00023224"/>
    </source>
</evidence>
<dbReference type="GO" id="GO:0050909">
    <property type="term" value="P:sensory perception of taste"/>
    <property type="evidence" value="ECO:0007669"/>
    <property type="project" value="InterPro"/>
</dbReference>
<keyword evidence="7 8" id="KW-0807">Transducer</keyword>
<keyword evidence="5 8" id="KW-0472">Membrane</keyword>
<protein>
    <recommendedName>
        <fullName evidence="8">Gustatory receptor</fullName>
    </recommendedName>
</protein>
<feature type="transmembrane region" description="Helical" evidence="8">
    <location>
        <begin position="65"/>
        <end position="84"/>
    </location>
</feature>
<feature type="transmembrane region" description="Helical" evidence="8">
    <location>
        <begin position="213"/>
        <end position="235"/>
    </location>
</feature>
<organism evidence="9 10">
    <name type="scientific">Anopheles minimus</name>
    <dbReference type="NCBI Taxonomy" id="112268"/>
    <lineage>
        <taxon>Eukaryota</taxon>
        <taxon>Metazoa</taxon>
        <taxon>Ecdysozoa</taxon>
        <taxon>Arthropoda</taxon>
        <taxon>Hexapoda</taxon>
        <taxon>Insecta</taxon>
        <taxon>Pterygota</taxon>
        <taxon>Neoptera</taxon>
        <taxon>Endopterygota</taxon>
        <taxon>Diptera</taxon>
        <taxon>Nematocera</taxon>
        <taxon>Culicoidea</taxon>
        <taxon>Culicidae</taxon>
        <taxon>Anophelinae</taxon>
        <taxon>Anopheles</taxon>
    </lineage>
</organism>
<dbReference type="AlphaFoldDB" id="A0A182WJW9"/>
<evidence type="ECO:0000313" key="9">
    <source>
        <dbReference type="EnsemblMetazoa" id="AMIN010673-PA"/>
    </source>
</evidence>
<keyword evidence="4 8" id="KW-1133">Transmembrane helix</keyword>
<sequence length="650" mass="74934">MQVLNIFHALFISNVRMVRHKGHAFGYQIARAHLQLLLPLFVILTLAFLNPWVTGRQQCTNCLNWFTIIGRLLSTIAVVILLIFDNFRQRHKLLALLQKIPATGSPALTEKRGCSVKRLQLSILLLCNILSVMELLYNLYRNKLYIYIWGVFSGVLIEHYILLNSLLCQLLAETLAKAYETLQHILLVRPFTIAINEMVILEQCKDQLSDVVGMKLVLVLLHLLFNVSFCTYDILQKALSQEHLHSIVRLMIIAVQETVMLYGLCFYYSMLDLQILNWFNHFFVSPIYLYREDETNRYIFRTRHLYTNVAILTILIFVCGLSAVVVVLEDFSKMLSSVMGVITLILYGIRLVVAVPLVIWTLANSRALVDISNRALHIERQLSSDKSSSVNLRLLTQTQCCIAFVMLLFNVGLQLYFLYAYSVFLHFLHFIVIFGFVILEQVIFMHQTYTQFWPAFLSNQYAKLINLIDCKDHKKLDNVLTLGNVLENFKRQFASIFGLMAILHLLNIFVTCSVETYIVLYVVDEGVTILDVAMNLYTAVAYGTSVLICTYAYDLVSTKEAELKNALKSMQYKNIKKQTRDEKDFYDLVNLKLMMESPKITACGLFEINLQIFYNVFAAIITYIVILFQFRGFEKSPLRKRCVKDNGPEV</sequence>
<feature type="transmembrane region" description="Helical" evidence="8">
    <location>
        <begin position="340"/>
        <end position="363"/>
    </location>
</feature>
<dbReference type="Pfam" id="PF08395">
    <property type="entry name" value="7tm_7"/>
    <property type="match status" value="1"/>
</dbReference>
<dbReference type="GO" id="GO:0043025">
    <property type="term" value="C:neuronal cell body"/>
    <property type="evidence" value="ECO:0007669"/>
    <property type="project" value="TreeGrafter"/>
</dbReference>
<keyword evidence="6 8" id="KW-0675">Receptor</keyword>
<feature type="transmembrane region" description="Helical" evidence="8">
    <location>
        <begin position="121"/>
        <end position="140"/>
    </location>
</feature>
<dbReference type="GO" id="GO:0008049">
    <property type="term" value="P:male courtship behavior"/>
    <property type="evidence" value="ECO:0007669"/>
    <property type="project" value="TreeGrafter"/>
</dbReference>
<keyword evidence="10" id="KW-1185">Reference proteome</keyword>
<feature type="transmembrane region" description="Helical" evidence="8">
    <location>
        <begin position="612"/>
        <end position="630"/>
    </location>
</feature>
<feature type="transmembrane region" description="Helical" evidence="8">
    <location>
        <begin position="390"/>
        <end position="409"/>
    </location>
</feature>
<evidence type="ECO:0000313" key="10">
    <source>
        <dbReference type="Proteomes" id="UP000075920"/>
    </source>
</evidence>
<dbReference type="GO" id="GO:0007165">
    <property type="term" value="P:signal transduction"/>
    <property type="evidence" value="ECO:0007669"/>
    <property type="project" value="UniProtKB-KW"/>
</dbReference>
<comment type="subcellular location">
    <subcellularLocation>
        <location evidence="1 8">Cell membrane</location>
        <topology evidence="1 8">Multi-pass membrane protein</topology>
    </subcellularLocation>
</comment>
<dbReference type="Proteomes" id="UP000075920">
    <property type="component" value="Unassembled WGS sequence"/>
</dbReference>
<dbReference type="PANTHER" id="PTHR21143">
    <property type="entry name" value="INVERTEBRATE GUSTATORY RECEPTOR"/>
    <property type="match status" value="1"/>
</dbReference>
<dbReference type="VEuPathDB" id="VectorBase:AMIN010673"/>
<feature type="transmembrane region" description="Helical" evidence="8">
    <location>
        <begin position="146"/>
        <end position="172"/>
    </location>
</feature>
<evidence type="ECO:0000256" key="2">
    <source>
        <dbReference type="ARBA" id="ARBA00022475"/>
    </source>
</evidence>
<feature type="transmembrane region" description="Helical" evidence="8">
    <location>
        <begin position="36"/>
        <end position="53"/>
    </location>
</feature>
<evidence type="ECO:0000256" key="8">
    <source>
        <dbReference type="RuleBase" id="RU363108"/>
    </source>
</evidence>
<dbReference type="STRING" id="112268.A0A182WJW9"/>
<reference evidence="10" key="1">
    <citation type="submission" date="2013-03" db="EMBL/GenBank/DDBJ databases">
        <title>The Genome Sequence of Anopheles minimus MINIMUS1.</title>
        <authorList>
            <consortium name="The Broad Institute Genomics Platform"/>
            <person name="Neafsey D.E."/>
            <person name="Walton C."/>
            <person name="Walker B."/>
            <person name="Young S.K."/>
            <person name="Zeng Q."/>
            <person name="Gargeya S."/>
            <person name="Fitzgerald M."/>
            <person name="Haas B."/>
            <person name="Abouelleil A."/>
            <person name="Allen A.W."/>
            <person name="Alvarado L."/>
            <person name="Arachchi H.M."/>
            <person name="Berlin A.M."/>
            <person name="Chapman S.B."/>
            <person name="Gainer-Dewar J."/>
            <person name="Goldberg J."/>
            <person name="Griggs A."/>
            <person name="Gujja S."/>
            <person name="Hansen M."/>
            <person name="Howarth C."/>
            <person name="Imamovic A."/>
            <person name="Ireland A."/>
            <person name="Larimer J."/>
            <person name="McCowan C."/>
            <person name="Murphy C."/>
            <person name="Pearson M."/>
            <person name="Poon T.W."/>
            <person name="Priest M."/>
            <person name="Roberts A."/>
            <person name="Saif S."/>
            <person name="Shea T."/>
            <person name="Sisk P."/>
            <person name="Sykes S."/>
            <person name="Wortman J."/>
            <person name="Nusbaum C."/>
            <person name="Birren B."/>
        </authorList>
    </citation>
    <scope>NUCLEOTIDE SEQUENCE [LARGE SCALE GENOMIC DNA]</scope>
    <source>
        <strain evidence="10">MINIMUS1</strain>
    </source>
</reference>
<evidence type="ECO:0000256" key="1">
    <source>
        <dbReference type="ARBA" id="ARBA00004651"/>
    </source>
</evidence>
<proteinExistence type="inferred from homology"/>
<comment type="similarity">
    <text evidence="8">Belongs to the insect chemoreceptor superfamily. Gustatory receptor (GR) family.</text>
</comment>
<reference evidence="9" key="2">
    <citation type="submission" date="2020-05" db="UniProtKB">
        <authorList>
            <consortium name="EnsemblMetazoa"/>
        </authorList>
    </citation>
    <scope>IDENTIFICATION</scope>
    <source>
        <strain evidence="9">MINIMUS1</strain>
    </source>
</reference>
<keyword evidence="3 8" id="KW-0812">Transmembrane</keyword>
<comment type="function">
    <text evidence="8">Gustatory receptor which mediates acceptance or avoidance behavior, depending on its substrates.</text>
</comment>
<accession>A0A182WJW9</accession>
<dbReference type="GO" id="GO:0007635">
    <property type="term" value="P:chemosensory behavior"/>
    <property type="evidence" value="ECO:0007669"/>
    <property type="project" value="TreeGrafter"/>
</dbReference>
<comment type="caution">
    <text evidence="8">Lacks conserved residue(s) required for the propagation of feature annotation.</text>
</comment>
<feature type="transmembrane region" description="Helical" evidence="8">
    <location>
        <begin position="305"/>
        <end position="328"/>
    </location>
</feature>
<name>A0A182WJW9_9DIPT</name>